<dbReference type="InterPro" id="IPR006212">
    <property type="entry name" value="Furin_repeat"/>
</dbReference>
<keyword evidence="2" id="KW-1185">Reference proteome</keyword>
<sequence>FSLDPSKTQCICRPGKVTNVDRSKCLENCTSGSHPVGDGTHDGFLLSAKACVTSCPVGTWADTAPTKNRCRNSSGYLFDGKCLALTEIPSGYYADQSTHTVEKCDANVTSCTCRGVGCALSCGKNKKNDQHLLTPKGVCDMHCPRGWYGNKRLGVCLACDSTMLTCDAGDALTCAKDSAGTQLYLTPTRNLCDFQEVHRGSDVLRGPVGVDVDTDGEPLFLRPCGYQKMRRSGNGNHASCVRRDKCSEEQYWADISTHTCRPCDGGAATCTGNGEGTATSCVRNQYLTPAGDCVSKSACPQRGALYASDEDNACRPCDAGALACTGPGAATACGVDVDGAQLYLHDGVCLTGPACPAGTFANEDDKTCSSCAARFGENAASCTAEEITACTDGVRYNGGCIESCPDNVGVLVGDECILCSDRFVGSSTCTAAGPTSCARDDSAATLYVSGAACVTAVECPSGTYGSDGTGACEACTVFRSLVKTCDYQGALSCTSDSILYERGCFEECPTGTIVDGSSCRAVQPGDRCSLEIAQASGLLYDDFSSTCVAECRRISDGVTPGSYRLGDSCKSCVDPMIRACDAGGVSGCLMGLLVSFSGQACITAEQCIADTPLSIPNYPYCARCGQGSVRTADKTSCVRVY</sequence>
<reference evidence="1 2" key="1">
    <citation type="submission" date="2019-03" db="EMBL/GenBank/DDBJ databases">
        <title>Rhodosporidium diobovatum UCD-FST 08-225 genome sequencing, assembly, and annotation.</title>
        <authorList>
            <person name="Fakankun I.U."/>
            <person name="Fristensky B."/>
            <person name="Levin D.B."/>
        </authorList>
    </citation>
    <scope>NUCLEOTIDE SEQUENCE [LARGE SCALE GENOMIC DNA]</scope>
    <source>
        <strain evidence="1 2">UCD-FST 08-225</strain>
    </source>
</reference>
<feature type="non-terminal residue" evidence="1">
    <location>
        <position position="1"/>
    </location>
</feature>
<dbReference type="AlphaFoldDB" id="A0A5C5G1I1"/>
<dbReference type="SUPFAM" id="SSF57184">
    <property type="entry name" value="Growth factor receptor domain"/>
    <property type="match status" value="3"/>
</dbReference>
<accession>A0A5C5G1I1</accession>
<evidence type="ECO:0000313" key="1">
    <source>
        <dbReference type="EMBL" id="TNY22957.1"/>
    </source>
</evidence>
<name>A0A5C5G1I1_9BASI</name>
<dbReference type="EMBL" id="SOZI01000017">
    <property type="protein sequence ID" value="TNY22957.1"/>
    <property type="molecule type" value="Genomic_DNA"/>
</dbReference>
<dbReference type="Gene3D" id="2.10.220.10">
    <property type="entry name" value="Hormone Receptor, Insulin-like Growth Factor Receptor 1, Chain A, domain 2"/>
    <property type="match status" value="2"/>
</dbReference>
<dbReference type="Proteomes" id="UP000311382">
    <property type="component" value="Unassembled WGS sequence"/>
</dbReference>
<organism evidence="1 2">
    <name type="scientific">Rhodotorula diobovata</name>
    <dbReference type="NCBI Taxonomy" id="5288"/>
    <lineage>
        <taxon>Eukaryota</taxon>
        <taxon>Fungi</taxon>
        <taxon>Dikarya</taxon>
        <taxon>Basidiomycota</taxon>
        <taxon>Pucciniomycotina</taxon>
        <taxon>Microbotryomycetes</taxon>
        <taxon>Sporidiobolales</taxon>
        <taxon>Sporidiobolaceae</taxon>
        <taxon>Rhodotorula</taxon>
    </lineage>
</organism>
<evidence type="ECO:0000313" key="2">
    <source>
        <dbReference type="Proteomes" id="UP000311382"/>
    </source>
</evidence>
<protein>
    <submittedName>
        <fullName evidence="1">Uncharacterized protein</fullName>
    </submittedName>
</protein>
<dbReference type="OrthoDB" id="2519628at2759"/>
<dbReference type="SMART" id="SM00261">
    <property type="entry name" value="FU"/>
    <property type="match status" value="3"/>
</dbReference>
<gene>
    <name evidence="1" type="ORF">DMC30DRAFT_414556</name>
</gene>
<dbReference type="InterPro" id="IPR009030">
    <property type="entry name" value="Growth_fac_rcpt_cys_sf"/>
</dbReference>
<proteinExistence type="predicted"/>
<dbReference type="STRING" id="5288.A0A5C5G1I1"/>
<comment type="caution">
    <text evidence="1">The sequence shown here is derived from an EMBL/GenBank/DDBJ whole genome shotgun (WGS) entry which is preliminary data.</text>
</comment>